<name>X1D0N9_9ZZZZ</name>
<accession>X1D0N9</accession>
<sequence>QLIREGLNEQETTRLTDLLNHERQDNDIVRQEEVLE</sequence>
<dbReference type="AlphaFoldDB" id="X1D0N9"/>
<feature type="non-terminal residue" evidence="1">
    <location>
        <position position="1"/>
    </location>
</feature>
<organism evidence="1">
    <name type="scientific">marine sediment metagenome</name>
    <dbReference type="NCBI Taxonomy" id="412755"/>
    <lineage>
        <taxon>unclassified sequences</taxon>
        <taxon>metagenomes</taxon>
        <taxon>ecological metagenomes</taxon>
    </lineage>
</organism>
<dbReference type="EMBL" id="BART01019987">
    <property type="protein sequence ID" value="GAG98677.1"/>
    <property type="molecule type" value="Genomic_DNA"/>
</dbReference>
<comment type="caution">
    <text evidence="1">The sequence shown here is derived from an EMBL/GenBank/DDBJ whole genome shotgun (WGS) entry which is preliminary data.</text>
</comment>
<evidence type="ECO:0000313" key="1">
    <source>
        <dbReference type="EMBL" id="GAG98677.1"/>
    </source>
</evidence>
<reference evidence="1" key="1">
    <citation type="journal article" date="2014" name="Front. Microbiol.">
        <title>High frequency of phylogenetically diverse reductive dehalogenase-homologous genes in deep subseafloor sedimentary metagenomes.</title>
        <authorList>
            <person name="Kawai M."/>
            <person name="Futagami T."/>
            <person name="Toyoda A."/>
            <person name="Takaki Y."/>
            <person name="Nishi S."/>
            <person name="Hori S."/>
            <person name="Arai W."/>
            <person name="Tsubouchi T."/>
            <person name="Morono Y."/>
            <person name="Uchiyama I."/>
            <person name="Ito T."/>
            <person name="Fujiyama A."/>
            <person name="Inagaki F."/>
            <person name="Takami H."/>
        </authorList>
    </citation>
    <scope>NUCLEOTIDE SEQUENCE</scope>
    <source>
        <strain evidence="1">Expedition CK06-06</strain>
    </source>
</reference>
<proteinExistence type="predicted"/>
<gene>
    <name evidence="1" type="ORF">S01H4_37238</name>
</gene>
<protein>
    <submittedName>
        <fullName evidence="1">Uncharacterized protein</fullName>
    </submittedName>
</protein>